<dbReference type="Gene3D" id="3.30.1340.30">
    <property type="match status" value="1"/>
</dbReference>
<name>A0A5C6CTP4_9BACT</name>
<dbReference type="Proteomes" id="UP000316304">
    <property type="component" value="Unassembled WGS sequence"/>
</dbReference>
<comment type="caution">
    <text evidence="2">The sequence shown here is derived from an EMBL/GenBank/DDBJ whole genome shotgun (WGS) entry which is preliminary data.</text>
</comment>
<gene>
    <name evidence="2" type="ORF">Pla52o_08500</name>
</gene>
<dbReference type="RefSeq" id="WP_146593252.1">
    <property type="nucleotide sequence ID" value="NZ_SJPT01000001.1"/>
</dbReference>
<dbReference type="OrthoDB" id="214050at2"/>
<proteinExistence type="predicted"/>
<feature type="domain" description="BON" evidence="1">
    <location>
        <begin position="9"/>
        <end position="73"/>
    </location>
</feature>
<dbReference type="EMBL" id="SJPT01000001">
    <property type="protein sequence ID" value="TWU26994.1"/>
    <property type="molecule type" value="Genomic_DNA"/>
</dbReference>
<keyword evidence="3" id="KW-1185">Reference proteome</keyword>
<reference evidence="2 3" key="1">
    <citation type="submission" date="2019-02" db="EMBL/GenBank/DDBJ databases">
        <title>Deep-cultivation of Planctomycetes and their phenomic and genomic characterization uncovers novel biology.</title>
        <authorList>
            <person name="Wiegand S."/>
            <person name="Jogler M."/>
            <person name="Boedeker C."/>
            <person name="Pinto D."/>
            <person name="Vollmers J."/>
            <person name="Rivas-Marin E."/>
            <person name="Kohn T."/>
            <person name="Peeters S.H."/>
            <person name="Heuer A."/>
            <person name="Rast P."/>
            <person name="Oberbeckmann S."/>
            <person name="Bunk B."/>
            <person name="Jeske O."/>
            <person name="Meyerdierks A."/>
            <person name="Storesund J.E."/>
            <person name="Kallscheuer N."/>
            <person name="Luecker S."/>
            <person name="Lage O.M."/>
            <person name="Pohl T."/>
            <person name="Merkel B.J."/>
            <person name="Hornburger P."/>
            <person name="Mueller R.-W."/>
            <person name="Bruemmer F."/>
            <person name="Labrenz M."/>
            <person name="Spormann A.M."/>
            <person name="Op Den Camp H."/>
            <person name="Overmann J."/>
            <person name="Amann R."/>
            <person name="Jetten M.S.M."/>
            <person name="Mascher T."/>
            <person name="Medema M.H."/>
            <person name="Devos D.P."/>
            <person name="Kaster A.-K."/>
            <person name="Ovreas L."/>
            <person name="Rohde M."/>
            <person name="Galperin M.Y."/>
            <person name="Jogler C."/>
        </authorList>
    </citation>
    <scope>NUCLEOTIDE SEQUENCE [LARGE SCALE GENOMIC DNA]</scope>
    <source>
        <strain evidence="2 3">Pla52o</strain>
    </source>
</reference>
<evidence type="ECO:0000313" key="2">
    <source>
        <dbReference type="EMBL" id="TWU26994.1"/>
    </source>
</evidence>
<dbReference type="InterPro" id="IPR007055">
    <property type="entry name" value="BON_dom"/>
</dbReference>
<protein>
    <submittedName>
        <fullName evidence="2">BON domain protein</fullName>
    </submittedName>
</protein>
<organism evidence="2 3">
    <name type="scientific">Novipirellula galeiformis</name>
    <dbReference type="NCBI Taxonomy" id="2528004"/>
    <lineage>
        <taxon>Bacteria</taxon>
        <taxon>Pseudomonadati</taxon>
        <taxon>Planctomycetota</taxon>
        <taxon>Planctomycetia</taxon>
        <taxon>Pirellulales</taxon>
        <taxon>Pirellulaceae</taxon>
        <taxon>Novipirellula</taxon>
    </lineage>
</organism>
<dbReference type="Pfam" id="PF04972">
    <property type="entry name" value="BON"/>
    <property type="match status" value="1"/>
</dbReference>
<evidence type="ECO:0000313" key="3">
    <source>
        <dbReference type="Proteomes" id="UP000316304"/>
    </source>
</evidence>
<evidence type="ECO:0000259" key="1">
    <source>
        <dbReference type="Pfam" id="PF04972"/>
    </source>
</evidence>
<sequence>MIQRPCHQNIATAANAILAKSSVAELRRLRVDESASELKLSGRVRSFYHKQLAQETVRIVAGALRVNNTVHVSG</sequence>
<accession>A0A5C6CTP4</accession>
<dbReference type="AlphaFoldDB" id="A0A5C6CTP4"/>